<accession>J1F201</accession>
<comment type="caution">
    <text evidence="1">The sequence shown here is derived from an EMBL/GenBank/DDBJ whole genome shotgun (WGS) entry which is preliminary data.</text>
</comment>
<dbReference type="RefSeq" id="WP_003690188.1">
    <property type="nucleotide sequence ID" value="NZ_AKKT01000133.1"/>
</dbReference>
<dbReference type="PANTHER" id="PTHR43434:SF25">
    <property type="entry name" value="PHOSPHOGLYCOLATE PHOSPHATASE"/>
    <property type="match status" value="1"/>
</dbReference>
<organism evidence="1 2">
    <name type="scientific">Liquorilactobacillus mali KCTC 3596 = DSM 20444</name>
    <dbReference type="NCBI Taxonomy" id="1046596"/>
    <lineage>
        <taxon>Bacteria</taxon>
        <taxon>Bacillati</taxon>
        <taxon>Bacillota</taxon>
        <taxon>Bacilli</taxon>
        <taxon>Lactobacillales</taxon>
        <taxon>Lactobacillaceae</taxon>
        <taxon>Liquorilactobacillus</taxon>
    </lineage>
</organism>
<dbReference type="Proteomes" id="UP000050898">
    <property type="component" value="Unassembled WGS sequence"/>
</dbReference>
<dbReference type="Gene3D" id="1.10.150.240">
    <property type="entry name" value="Putative phosphatase, domain 2"/>
    <property type="match status" value="1"/>
</dbReference>
<protein>
    <submittedName>
        <fullName evidence="1">Phosphoglycolate phosphatase</fullName>
    </submittedName>
</protein>
<dbReference type="InterPro" id="IPR023198">
    <property type="entry name" value="PGP-like_dom2"/>
</dbReference>
<reference evidence="1 2" key="1">
    <citation type="journal article" date="2015" name="Genome Announc.">
        <title>Expanding the biotechnology potential of lactobacilli through comparative genomics of 213 strains and associated genera.</title>
        <authorList>
            <person name="Sun Z."/>
            <person name="Harris H.M."/>
            <person name="McCann A."/>
            <person name="Guo C."/>
            <person name="Argimon S."/>
            <person name="Zhang W."/>
            <person name="Yang X."/>
            <person name="Jeffery I.B."/>
            <person name="Cooney J.C."/>
            <person name="Kagawa T.F."/>
            <person name="Liu W."/>
            <person name="Song Y."/>
            <person name="Salvetti E."/>
            <person name="Wrobel A."/>
            <person name="Rasinkangas P."/>
            <person name="Parkhill J."/>
            <person name="Rea M.C."/>
            <person name="O'Sullivan O."/>
            <person name="Ritari J."/>
            <person name="Douillard F.P."/>
            <person name="Paul Ross R."/>
            <person name="Yang R."/>
            <person name="Briner A.E."/>
            <person name="Felis G.E."/>
            <person name="de Vos W.M."/>
            <person name="Barrangou R."/>
            <person name="Klaenhammer T.R."/>
            <person name="Caufield P.W."/>
            <person name="Cui Y."/>
            <person name="Zhang H."/>
            <person name="O'Toole P.W."/>
        </authorList>
    </citation>
    <scope>NUCLEOTIDE SEQUENCE [LARGE SCALE GENOMIC DNA]</scope>
    <source>
        <strain evidence="1 2">DSM 20444</strain>
    </source>
</reference>
<dbReference type="GeneID" id="98316435"/>
<evidence type="ECO:0000313" key="1">
    <source>
        <dbReference type="EMBL" id="KRN10909.1"/>
    </source>
</evidence>
<dbReference type="AlphaFoldDB" id="J1F201"/>
<dbReference type="InterPro" id="IPR036412">
    <property type="entry name" value="HAD-like_sf"/>
</dbReference>
<dbReference type="InterPro" id="IPR006439">
    <property type="entry name" value="HAD-SF_hydro_IA"/>
</dbReference>
<proteinExistence type="predicted"/>
<dbReference type="GO" id="GO:0005829">
    <property type="term" value="C:cytosol"/>
    <property type="evidence" value="ECO:0007669"/>
    <property type="project" value="TreeGrafter"/>
</dbReference>
<dbReference type="SFLD" id="SFLDG01129">
    <property type="entry name" value="C1.5:_HAD__Beta-PGM__Phosphata"/>
    <property type="match status" value="1"/>
</dbReference>
<dbReference type="PANTHER" id="PTHR43434">
    <property type="entry name" value="PHOSPHOGLYCOLATE PHOSPHATASE"/>
    <property type="match status" value="1"/>
</dbReference>
<dbReference type="EMBL" id="AYYH01000005">
    <property type="protein sequence ID" value="KRN10909.1"/>
    <property type="molecule type" value="Genomic_DNA"/>
</dbReference>
<dbReference type="PATRIC" id="fig|1046596.6.peg.1887"/>
<dbReference type="OrthoDB" id="9807630at2"/>
<dbReference type="SUPFAM" id="SSF56784">
    <property type="entry name" value="HAD-like"/>
    <property type="match status" value="1"/>
</dbReference>
<dbReference type="InterPro" id="IPR050155">
    <property type="entry name" value="HAD-like_hydrolase_sf"/>
</dbReference>
<dbReference type="GO" id="GO:0008967">
    <property type="term" value="F:phosphoglycolate phosphatase activity"/>
    <property type="evidence" value="ECO:0007669"/>
    <property type="project" value="TreeGrafter"/>
</dbReference>
<dbReference type="Pfam" id="PF13419">
    <property type="entry name" value="HAD_2"/>
    <property type="match status" value="1"/>
</dbReference>
<name>J1F201_9LACO</name>
<gene>
    <name evidence="1" type="ORF">FD00_GL001796</name>
</gene>
<dbReference type="InterPro" id="IPR023214">
    <property type="entry name" value="HAD_sf"/>
</dbReference>
<evidence type="ECO:0000313" key="2">
    <source>
        <dbReference type="Proteomes" id="UP000050898"/>
    </source>
</evidence>
<dbReference type="InterPro" id="IPR041492">
    <property type="entry name" value="HAD_2"/>
</dbReference>
<dbReference type="SFLD" id="SFLDS00003">
    <property type="entry name" value="Haloacid_Dehalogenase"/>
    <property type="match status" value="1"/>
</dbReference>
<sequence>MKDFIWDFDGTLYDTYPGMVASFVAAFEENGIVVDSRDVYRKMRKYSVGRTFGEYFLDISAELQQKIKASYHVHENNASRNAQPFAGVEEVCQKITSSGGRNFLLTHRDRSSLKLLKKDGLFALFTGFVTSEDNFPRKPDPESLLHLCDLFSINRKEAVMIGDRVLDVEAGHNAEMQGYLFDPDNLIDESVICDKRVARISEII</sequence>
<dbReference type="Gene3D" id="3.40.50.1000">
    <property type="entry name" value="HAD superfamily/HAD-like"/>
    <property type="match status" value="1"/>
</dbReference>
<dbReference type="GO" id="GO:0006281">
    <property type="term" value="P:DNA repair"/>
    <property type="evidence" value="ECO:0007669"/>
    <property type="project" value="TreeGrafter"/>
</dbReference>
<dbReference type="NCBIfam" id="TIGR01549">
    <property type="entry name" value="HAD-SF-IA-v1"/>
    <property type="match status" value="1"/>
</dbReference>
<keyword evidence="2" id="KW-1185">Reference proteome</keyword>